<dbReference type="AlphaFoldDB" id="A0A1T1HAM7"/>
<feature type="chain" id="PRO_5012729973" evidence="8">
    <location>
        <begin position="27"/>
        <end position="447"/>
    </location>
</feature>
<dbReference type="PANTHER" id="PTHR35093:SF8">
    <property type="entry name" value="OUTER MEMBRANE PROTEIN NMB0088-RELATED"/>
    <property type="match status" value="1"/>
</dbReference>
<dbReference type="GO" id="GO:0015483">
    <property type="term" value="F:long-chain fatty acid transporting porin activity"/>
    <property type="evidence" value="ECO:0007669"/>
    <property type="project" value="TreeGrafter"/>
</dbReference>
<keyword evidence="3" id="KW-1134">Transmembrane beta strand</keyword>
<evidence type="ECO:0000256" key="3">
    <source>
        <dbReference type="ARBA" id="ARBA00022452"/>
    </source>
</evidence>
<accession>A0A1T1HAM7</accession>
<keyword evidence="7" id="KW-0998">Cell outer membrane</keyword>
<dbReference type="Gene3D" id="2.40.160.60">
    <property type="entry name" value="Outer membrane protein transport protein (OMPP1/FadL/TodX)"/>
    <property type="match status" value="1"/>
</dbReference>
<keyword evidence="4" id="KW-0812">Transmembrane</keyword>
<evidence type="ECO:0000256" key="7">
    <source>
        <dbReference type="ARBA" id="ARBA00023237"/>
    </source>
</evidence>
<dbReference type="EMBL" id="MTSD02000004">
    <property type="protein sequence ID" value="OOV86914.1"/>
    <property type="molecule type" value="Genomic_DNA"/>
</dbReference>
<feature type="signal peptide" evidence="8">
    <location>
        <begin position="1"/>
        <end position="26"/>
    </location>
</feature>
<sequence>MKLKAILPTKLSIAVAAALFSGQAMSAGFALNDHSATASGNALAGAAASRSDISFSFWNPALFTNAKGIELYGSGAWVMPEMDVTVNSASAPASFGGLPVSGANPSGVVDDSLVPSIYFAYPLSEKTVLGTSLNVPFGLSGKYGTDWPGRFHSAKTGVKDLSLSATLAHQLNQKWAIGASVQVHSGEVQLDSVIPDSPLMPTDKEGYGDLDADDVTYGFALGAMFEPVKGTRLGLGYRSEVDFDFEGDAKFTDVSPALGSLGANLGIDDAAISDSLSFPSVLTLSAEHELNDKLMLGVTAMRTGWGSLDEMRIKYEEGADGKAQNDTVLTFDFEDQWFYSAGLTYQMSEALTLRSGLAVDNSPAKDEYRSPRTPDGDRKWFSVGASYRLGSAGEITAAYTHVAIDDVSVVRDGSFPNGSTEDGARGELDADYETSADVISIAYNMSF</sequence>
<comment type="caution">
    <text evidence="9">The sequence shown here is derived from an EMBL/GenBank/DDBJ whole genome shotgun (WGS) entry which is preliminary data.</text>
</comment>
<gene>
    <name evidence="9" type="ORF">BTA35_0211515</name>
</gene>
<dbReference type="Proteomes" id="UP000190064">
    <property type="component" value="Unassembled WGS sequence"/>
</dbReference>
<dbReference type="InterPro" id="IPR005017">
    <property type="entry name" value="OMPP1/FadL/TodX"/>
</dbReference>
<dbReference type="PANTHER" id="PTHR35093">
    <property type="entry name" value="OUTER MEMBRANE PROTEIN NMB0088-RELATED"/>
    <property type="match status" value="1"/>
</dbReference>
<evidence type="ECO:0000256" key="6">
    <source>
        <dbReference type="ARBA" id="ARBA00023136"/>
    </source>
</evidence>
<organism evidence="9 10">
    <name type="scientific">Oceanospirillum linum</name>
    <dbReference type="NCBI Taxonomy" id="966"/>
    <lineage>
        <taxon>Bacteria</taxon>
        <taxon>Pseudomonadati</taxon>
        <taxon>Pseudomonadota</taxon>
        <taxon>Gammaproteobacteria</taxon>
        <taxon>Oceanospirillales</taxon>
        <taxon>Oceanospirillaceae</taxon>
        <taxon>Oceanospirillum</taxon>
    </lineage>
</organism>
<keyword evidence="6" id="KW-0472">Membrane</keyword>
<name>A0A1T1HAM7_OCELI</name>
<dbReference type="GO" id="GO:0009279">
    <property type="term" value="C:cell outer membrane"/>
    <property type="evidence" value="ECO:0007669"/>
    <property type="project" value="UniProtKB-SubCell"/>
</dbReference>
<dbReference type="STRING" id="966.BTA35_0211515"/>
<comment type="similarity">
    <text evidence="2">Belongs to the OmpP1/FadL family.</text>
</comment>
<evidence type="ECO:0000256" key="5">
    <source>
        <dbReference type="ARBA" id="ARBA00022729"/>
    </source>
</evidence>
<protein>
    <submittedName>
        <fullName evidence="9">Aromatic hydrocarbon degradation protein</fullName>
    </submittedName>
</protein>
<keyword evidence="5 8" id="KW-0732">Signal</keyword>
<proteinExistence type="inferred from homology"/>
<keyword evidence="10" id="KW-1185">Reference proteome</keyword>
<dbReference type="SUPFAM" id="SSF56935">
    <property type="entry name" value="Porins"/>
    <property type="match status" value="1"/>
</dbReference>
<evidence type="ECO:0000256" key="1">
    <source>
        <dbReference type="ARBA" id="ARBA00004571"/>
    </source>
</evidence>
<comment type="subcellular location">
    <subcellularLocation>
        <location evidence="1">Cell outer membrane</location>
        <topology evidence="1">Multi-pass membrane protein</topology>
    </subcellularLocation>
</comment>
<reference evidence="9" key="1">
    <citation type="submission" date="2017-02" db="EMBL/GenBank/DDBJ databases">
        <title>Draft Genome Sequence of the Salt Water Bacterium Oceanospirillum linum ATCC 11336.</title>
        <authorList>
            <person name="Trachtenberg A.M."/>
            <person name="Carney J.G."/>
            <person name="Linnane J.D."/>
            <person name="Rheaume B.A."/>
            <person name="Pitts N.L."/>
            <person name="Mykles D.L."/>
            <person name="Maclea K.S."/>
        </authorList>
    </citation>
    <scope>NUCLEOTIDE SEQUENCE [LARGE SCALE GENOMIC DNA]</scope>
    <source>
        <strain evidence="9">ATCC 11336</strain>
    </source>
</reference>
<dbReference type="Pfam" id="PF03349">
    <property type="entry name" value="Toluene_X"/>
    <property type="match status" value="1"/>
</dbReference>
<evidence type="ECO:0000256" key="8">
    <source>
        <dbReference type="SAM" id="SignalP"/>
    </source>
</evidence>
<evidence type="ECO:0000313" key="9">
    <source>
        <dbReference type="EMBL" id="OOV86914.1"/>
    </source>
</evidence>
<evidence type="ECO:0000256" key="2">
    <source>
        <dbReference type="ARBA" id="ARBA00008163"/>
    </source>
</evidence>
<evidence type="ECO:0000256" key="4">
    <source>
        <dbReference type="ARBA" id="ARBA00022692"/>
    </source>
</evidence>
<evidence type="ECO:0000313" key="10">
    <source>
        <dbReference type="Proteomes" id="UP000190064"/>
    </source>
</evidence>